<comment type="caution">
    <text evidence="2">The sequence shown here is derived from an EMBL/GenBank/DDBJ whole genome shotgun (WGS) entry which is preliminary data.</text>
</comment>
<dbReference type="AlphaFoldDB" id="A0A4Q0PFI3"/>
<dbReference type="EMBL" id="QOVK01000002">
    <property type="protein sequence ID" value="RXG25613.1"/>
    <property type="molecule type" value="Genomic_DNA"/>
</dbReference>
<dbReference type="PANTHER" id="PTHR43685:SF2">
    <property type="entry name" value="GLYCOSYLTRANSFERASE 2-LIKE DOMAIN-CONTAINING PROTEIN"/>
    <property type="match status" value="1"/>
</dbReference>
<dbReference type="Proteomes" id="UP000289859">
    <property type="component" value="Unassembled WGS sequence"/>
</dbReference>
<dbReference type="GO" id="GO:0016740">
    <property type="term" value="F:transferase activity"/>
    <property type="evidence" value="ECO:0007669"/>
    <property type="project" value="UniProtKB-KW"/>
</dbReference>
<evidence type="ECO:0000313" key="2">
    <source>
        <dbReference type="EMBL" id="RXG25613.1"/>
    </source>
</evidence>
<organism evidence="2 3">
    <name type="scientific">Leeuwenhoekiella polynyae</name>
    <dbReference type="NCBI Taxonomy" id="1550906"/>
    <lineage>
        <taxon>Bacteria</taxon>
        <taxon>Pseudomonadati</taxon>
        <taxon>Bacteroidota</taxon>
        <taxon>Flavobacteriia</taxon>
        <taxon>Flavobacteriales</taxon>
        <taxon>Flavobacteriaceae</taxon>
        <taxon>Leeuwenhoekiella</taxon>
    </lineage>
</organism>
<proteinExistence type="predicted"/>
<dbReference type="PANTHER" id="PTHR43685">
    <property type="entry name" value="GLYCOSYLTRANSFERASE"/>
    <property type="match status" value="1"/>
</dbReference>
<evidence type="ECO:0000259" key="1">
    <source>
        <dbReference type="Pfam" id="PF00535"/>
    </source>
</evidence>
<sequence length="312" mass="35268">MFKISILIPTFKRPVLVLEAIASCLDQTYLPFEIIISDDSPDDRTAQAVEELKRGTRISIIYLHNKPGLGQIGNTNRLFETALGDLILLLHDDDALLPIALDSLVKLFAADPDLDIAFGKQYIMTETGEVSLSRSEYFNTSYFRSAAYEGTVLTSLEAGMGQQFPNNGYLMKREIVEAIQFRAYGFDAELGNGCEYDFGLRIGIAGYKMYFLNQYLVKYRVALNSMSSSLTDDSGYQSFRILRNFIADTRFGEAIRHQRLRERAPIAITQAVNTGRRKDAFTIFCSEWYRSKILTIPGLKRLGYMCLAKSKL</sequence>
<feature type="domain" description="Glycosyltransferase 2-like" evidence="1">
    <location>
        <begin position="5"/>
        <end position="145"/>
    </location>
</feature>
<keyword evidence="2" id="KW-0808">Transferase</keyword>
<dbReference type="InterPro" id="IPR001173">
    <property type="entry name" value="Glyco_trans_2-like"/>
</dbReference>
<name>A0A4Q0PFI3_9FLAO</name>
<dbReference type="InterPro" id="IPR050834">
    <property type="entry name" value="Glycosyltransf_2"/>
</dbReference>
<dbReference type="CDD" id="cd00761">
    <property type="entry name" value="Glyco_tranf_GTA_type"/>
    <property type="match status" value="1"/>
</dbReference>
<gene>
    <name evidence="2" type="ORF">DSM02_779</name>
</gene>
<accession>A0A4Q0PFI3</accession>
<dbReference type="InterPro" id="IPR029044">
    <property type="entry name" value="Nucleotide-diphossugar_trans"/>
</dbReference>
<keyword evidence="3" id="KW-1185">Reference proteome</keyword>
<dbReference type="OrthoDB" id="9802649at2"/>
<dbReference type="RefSeq" id="WP_128764425.1">
    <property type="nucleotide sequence ID" value="NZ_JBHUOO010000018.1"/>
</dbReference>
<reference evidence="2 3" key="1">
    <citation type="submission" date="2018-07" db="EMBL/GenBank/DDBJ databases">
        <title>Leeuwenhoekiella genomics.</title>
        <authorList>
            <person name="Tahon G."/>
            <person name="Willems A."/>
        </authorList>
    </citation>
    <scope>NUCLEOTIDE SEQUENCE [LARGE SCALE GENOMIC DNA]</scope>
    <source>
        <strain evidence="2 3">LMG 29608</strain>
    </source>
</reference>
<dbReference type="SUPFAM" id="SSF53448">
    <property type="entry name" value="Nucleotide-diphospho-sugar transferases"/>
    <property type="match status" value="1"/>
</dbReference>
<evidence type="ECO:0000313" key="3">
    <source>
        <dbReference type="Proteomes" id="UP000289859"/>
    </source>
</evidence>
<dbReference type="Pfam" id="PF00535">
    <property type="entry name" value="Glycos_transf_2"/>
    <property type="match status" value="1"/>
</dbReference>
<protein>
    <submittedName>
        <fullName evidence="2">GT2 family glycosyltransferase</fullName>
    </submittedName>
</protein>
<dbReference type="Gene3D" id="3.90.550.10">
    <property type="entry name" value="Spore Coat Polysaccharide Biosynthesis Protein SpsA, Chain A"/>
    <property type="match status" value="1"/>
</dbReference>